<dbReference type="InterPro" id="IPR011009">
    <property type="entry name" value="Kinase-like_dom_sf"/>
</dbReference>
<dbReference type="GeneID" id="8103446"/>
<keyword evidence="3" id="KW-1185">Reference proteome</keyword>
<accession>B8MVH4</accession>
<evidence type="ECO:0008006" key="4">
    <source>
        <dbReference type="Google" id="ProtNLM"/>
    </source>
</evidence>
<dbReference type="InParanoid" id="B8MVH4"/>
<feature type="region of interest" description="Disordered" evidence="1">
    <location>
        <begin position="1"/>
        <end position="21"/>
    </location>
</feature>
<dbReference type="AlphaFoldDB" id="B8MVH4"/>
<protein>
    <recommendedName>
        <fullName evidence="4">Protein kinase domain-containing protein</fullName>
    </recommendedName>
</protein>
<proteinExistence type="predicted"/>
<sequence>MSMTSHSSVSSQVDEYEEIPDKGATSQRPFVFWEMFPFSRMDSIFIRFPGDISSQPTLVKKMTVSDSLRKYDLVRRTNHPNLVNLTGMSRTGDGLYFSYERPGASLKKLYALKSRDAVAMASICKKVSNTQALLSFIHLVPTFEKDIADSLAAVAALALIGVGFVDVVEVCA</sequence>
<organism evidence="2 3">
    <name type="scientific">Talaromyces stipitatus (strain ATCC 10500 / CBS 375.48 / QM 6759 / NRRL 1006)</name>
    <name type="common">Penicillium stipitatum</name>
    <dbReference type="NCBI Taxonomy" id="441959"/>
    <lineage>
        <taxon>Eukaryota</taxon>
        <taxon>Fungi</taxon>
        <taxon>Dikarya</taxon>
        <taxon>Ascomycota</taxon>
        <taxon>Pezizomycotina</taxon>
        <taxon>Eurotiomycetes</taxon>
        <taxon>Eurotiomycetidae</taxon>
        <taxon>Eurotiales</taxon>
        <taxon>Trichocomaceae</taxon>
        <taxon>Talaromyces</taxon>
        <taxon>Talaromyces sect. Talaromyces</taxon>
    </lineage>
</organism>
<reference evidence="3" key="1">
    <citation type="journal article" date="2015" name="Genome Announc.">
        <title>Genome sequence of the AIDS-associated pathogen Penicillium marneffei (ATCC18224) and its near taxonomic relative Talaromyces stipitatus (ATCC10500).</title>
        <authorList>
            <person name="Nierman W.C."/>
            <person name="Fedorova-Abrams N.D."/>
            <person name="Andrianopoulos A."/>
        </authorList>
    </citation>
    <scope>NUCLEOTIDE SEQUENCE [LARGE SCALE GENOMIC DNA]</scope>
    <source>
        <strain evidence="3">ATCC 10500 / CBS 375.48 / QM 6759 / NRRL 1006</strain>
    </source>
</reference>
<dbReference type="HOGENOM" id="CLU_1556310_0_0_1"/>
<dbReference type="RefSeq" id="XP_002488798.1">
    <property type="nucleotide sequence ID" value="XM_002488753.1"/>
</dbReference>
<evidence type="ECO:0000313" key="2">
    <source>
        <dbReference type="EMBL" id="EED11482.1"/>
    </source>
</evidence>
<evidence type="ECO:0000313" key="3">
    <source>
        <dbReference type="Proteomes" id="UP000001745"/>
    </source>
</evidence>
<dbReference type="VEuPathDB" id="FungiDB:TSTA_007720"/>
<dbReference type="Proteomes" id="UP000001745">
    <property type="component" value="Unassembled WGS sequence"/>
</dbReference>
<gene>
    <name evidence="2" type="ORF">TSTA_007720</name>
</gene>
<name>B8MVH4_TALSN</name>
<dbReference type="SUPFAM" id="SSF56112">
    <property type="entry name" value="Protein kinase-like (PK-like)"/>
    <property type="match status" value="1"/>
</dbReference>
<feature type="compositionally biased region" description="Low complexity" evidence="1">
    <location>
        <begin position="1"/>
        <end position="11"/>
    </location>
</feature>
<dbReference type="EMBL" id="EQ962663">
    <property type="protein sequence ID" value="EED11482.1"/>
    <property type="molecule type" value="Genomic_DNA"/>
</dbReference>
<evidence type="ECO:0000256" key="1">
    <source>
        <dbReference type="SAM" id="MobiDB-lite"/>
    </source>
</evidence>